<evidence type="ECO:0000313" key="2">
    <source>
        <dbReference type="EMBL" id="KFK43824.1"/>
    </source>
</evidence>
<dbReference type="Gramene" id="KFK43824">
    <property type="protein sequence ID" value="KFK43824"/>
    <property type="gene ID" value="AALP_AA1G178600"/>
</dbReference>
<dbReference type="AlphaFoldDB" id="A0A087HNX2"/>
<feature type="compositionally biased region" description="Polar residues" evidence="1">
    <location>
        <begin position="158"/>
        <end position="168"/>
    </location>
</feature>
<sequence length="184" mass="21292">MVSGEENTSRRDNREREPSIEATAAKTPARDDLTEVKKMLADFLTEQKNQAKMIEENSKELKAFSRRKRERPNTARLRARVDPQRLALLGETQRIYHRRLRVEKRTNPLNASLTSLTKRNQPTQSVHGRKVQKETDKNHALLTLKARRALPRQRLWETPQNTHSTPAKSDTRRSKSAEHSALTP</sequence>
<evidence type="ECO:0000256" key="1">
    <source>
        <dbReference type="SAM" id="MobiDB-lite"/>
    </source>
</evidence>
<gene>
    <name evidence="2" type="ordered locus">AALP_Aa1g178600</name>
</gene>
<reference evidence="3" key="1">
    <citation type="journal article" date="2015" name="Nat. Plants">
        <title>Genome expansion of Arabis alpina linked with retrotransposition and reduced symmetric DNA methylation.</title>
        <authorList>
            <person name="Willing E.M."/>
            <person name="Rawat V."/>
            <person name="Mandakova T."/>
            <person name="Maumus F."/>
            <person name="James G.V."/>
            <person name="Nordstroem K.J."/>
            <person name="Becker C."/>
            <person name="Warthmann N."/>
            <person name="Chica C."/>
            <person name="Szarzynska B."/>
            <person name="Zytnicki M."/>
            <person name="Albani M.C."/>
            <person name="Kiefer C."/>
            <person name="Bergonzi S."/>
            <person name="Castaings L."/>
            <person name="Mateos J.L."/>
            <person name="Berns M.C."/>
            <person name="Bujdoso N."/>
            <person name="Piofczyk T."/>
            <person name="de Lorenzo L."/>
            <person name="Barrero-Sicilia C."/>
            <person name="Mateos I."/>
            <person name="Piednoel M."/>
            <person name="Hagmann J."/>
            <person name="Chen-Min-Tao R."/>
            <person name="Iglesias-Fernandez R."/>
            <person name="Schuster S.C."/>
            <person name="Alonso-Blanco C."/>
            <person name="Roudier F."/>
            <person name="Carbonero P."/>
            <person name="Paz-Ares J."/>
            <person name="Davis S.J."/>
            <person name="Pecinka A."/>
            <person name="Quesneville H."/>
            <person name="Colot V."/>
            <person name="Lysak M.A."/>
            <person name="Weigel D."/>
            <person name="Coupland G."/>
            <person name="Schneeberger K."/>
        </authorList>
    </citation>
    <scope>NUCLEOTIDE SEQUENCE [LARGE SCALE GENOMIC DNA]</scope>
    <source>
        <strain evidence="3">cv. Pajares</strain>
    </source>
</reference>
<protein>
    <submittedName>
        <fullName evidence="2">Uncharacterized protein</fullName>
    </submittedName>
</protein>
<keyword evidence="3" id="KW-1185">Reference proteome</keyword>
<organism evidence="2 3">
    <name type="scientific">Arabis alpina</name>
    <name type="common">Alpine rock-cress</name>
    <dbReference type="NCBI Taxonomy" id="50452"/>
    <lineage>
        <taxon>Eukaryota</taxon>
        <taxon>Viridiplantae</taxon>
        <taxon>Streptophyta</taxon>
        <taxon>Embryophyta</taxon>
        <taxon>Tracheophyta</taxon>
        <taxon>Spermatophyta</taxon>
        <taxon>Magnoliopsida</taxon>
        <taxon>eudicotyledons</taxon>
        <taxon>Gunneridae</taxon>
        <taxon>Pentapetalae</taxon>
        <taxon>rosids</taxon>
        <taxon>malvids</taxon>
        <taxon>Brassicales</taxon>
        <taxon>Brassicaceae</taxon>
        <taxon>Arabideae</taxon>
        <taxon>Arabis</taxon>
    </lineage>
</organism>
<evidence type="ECO:0000313" key="3">
    <source>
        <dbReference type="Proteomes" id="UP000029120"/>
    </source>
</evidence>
<feature type="region of interest" description="Disordered" evidence="1">
    <location>
        <begin position="1"/>
        <end position="31"/>
    </location>
</feature>
<proteinExistence type="predicted"/>
<dbReference type="Proteomes" id="UP000029120">
    <property type="component" value="Chromosome 1"/>
</dbReference>
<feature type="compositionally biased region" description="Basic and acidic residues" evidence="1">
    <location>
        <begin position="7"/>
        <end position="19"/>
    </location>
</feature>
<feature type="compositionally biased region" description="Basic and acidic residues" evidence="1">
    <location>
        <begin position="169"/>
        <end position="178"/>
    </location>
</feature>
<feature type="region of interest" description="Disordered" evidence="1">
    <location>
        <begin position="118"/>
        <end position="184"/>
    </location>
</feature>
<dbReference type="EMBL" id="CM002869">
    <property type="protein sequence ID" value="KFK43824.1"/>
    <property type="molecule type" value="Genomic_DNA"/>
</dbReference>
<name>A0A087HNX2_ARAAL</name>
<accession>A0A087HNX2</accession>